<evidence type="ECO:0000256" key="2">
    <source>
        <dbReference type="ARBA" id="ARBA00022516"/>
    </source>
</evidence>
<keyword evidence="9" id="KW-0443">Lipid metabolism</keyword>
<keyword evidence="2" id="KW-0444">Lipid biosynthesis</keyword>
<dbReference type="InterPro" id="IPR045540">
    <property type="entry name" value="YegS/DAGK_C"/>
</dbReference>
<dbReference type="SMART" id="SM00046">
    <property type="entry name" value="DAGKc"/>
    <property type="match status" value="1"/>
</dbReference>
<accession>A0ABW7MN75</accession>
<evidence type="ECO:0000256" key="4">
    <source>
        <dbReference type="ARBA" id="ARBA00022723"/>
    </source>
</evidence>
<keyword evidence="7" id="KW-0067">ATP-binding</keyword>
<dbReference type="GO" id="GO:0016301">
    <property type="term" value="F:kinase activity"/>
    <property type="evidence" value="ECO:0007669"/>
    <property type="project" value="UniProtKB-KW"/>
</dbReference>
<comment type="caution">
    <text evidence="13">The sequence shown here is derived from an EMBL/GenBank/DDBJ whole genome shotgun (WGS) entry which is preliminary data.</text>
</comment>
<evidence type="ECO:0000256" key="1">
    <source>
        <dbReference type="ARBA" id="ARBA00001946"/>
    </source>
</evidence>
<dbReference type="Gene3D" id="3.40.50.10330">
    <property type="entry name" value="Probable inorganic polyphosphate/atp-NAD kinase, domain 1"/>
    <property type="match status" value="1"/>
</dbReference>
<keyword evidence="11" id="KW-1208">Phospholipid metabolism</keyword>
<keyword evidence="3" id="KW-0808">Transferase</keyword>
<comment type="cofactor">
    <cofactor evidence="1">
        <name>Mg(2+)</name>
        <dbReference type="ChEBI" id="CHEBI:18420"/>
    </cofactor>
</comment>
<dbReference type="Pfam" id="PF00781">
    <property type="entry name" value="DAGK_cat"/>
    <property type="match status" value="1"/>
</dbReference>
<evidence type="ECO:0000256" key="11">
    <source>
        <dbReference type="ARBA" id="ARBA00023264"/>
    </source>
</evidence>
<dbReference type="InterPro" id="IPR017438">
    <property type="entry name" value="ATP-NAD_kinase_N"/>
</dbReference>
<dbReference type="InterPro" id="IPR005218">
    <property type="entry name" value="Diacylglycerol/lipid_kinase"/>
</dbReference>
<gene>
    <name evidence="13" type="ORF">V8G56_05895</name>
</gene>
<dbReference type="Proteomes" id="UP001610104">
    <property type="component" value="Unassembled WGS sequence"/>
</dbReference>
<keyword evidence="4" id="KW-0479">Metal-binding</keyword>
<dbReference type="Pfam" id="PF19279">
    <property type="entry name" value="YegS_C"/>
    <property type="match status" value="1"/>
</dbReference>
<evidence type="ECO:0000259" key="12">
    <source>
        <dbReference type="PROSITE" id="PS50146"/>
    </source>
</evidence>
<evidence type="ECO:0000313" key="13">
    <source>
        <dbReference type="EMBL" id="MFH6768259.1"/>
    </source>
</evidence>
<organism evidence="13 14">
    <name type="scientific">Gaetbulibacter aquiaggeris</name>
    <dbReference type="NCBI Taxonomy" id="1735373"/>
    <lineage>
        <taxon>Bacteria</taxon>
        <taxon>Pseudomonadati</taxon>
        <taxon>Bacteroidota</taxon>
        <taxon>Flavobacteriia</taxon>
        <taxon>Flavobacteriales</taxon>
        <taxon>Flavobacteriaceae</taxon>
        <taxon>Gaetbulibacter</taxon>
    </lineage>
</organism>
<keyword evidence="8" id="KW-0460">Magnesium</keyword>
<dbReference type="PANTHER" id="PTHR12358:SF106">
    <property type="entry name" value="LIPID KINASE YEGS"/>
    <property type="match status" value="1"/>
</dbReference>
<dbReference type="InterPro" id="IPR050187">
    <property type="entry name" value="Lipid_Phosphate_FormReg"/>
</dbReference>
<evidence type="ECO:0000256" key="7">
    <source>
        <dbReference type="ARBA" id="ARBA00022840"/>
    </source>
</evidence>
<sequence>MIQIHFIINPIAGSGNHNISKKMLQAFFDHNEYEITVKFSVYKNHTTKLTLESIEQKAQIIVACGGDGTINEVASCILGSPIILGIIPLGSGNGLASNLKIPKKIHKAIAIIKRQDVKKIDAGSLNDRFFFSNTGVGFDAHVIKHYEESNNRKLFSYVTAVFKSLKNINDTRELEVNINDQTFKVKPFMVFISNSNELGYKISLTPKASLEDGLLDIIIVSKLNPFKIILFSFLMLFKRHHLIQEVKSFQTKNMTLSRKDFNHFKMQIDGEYRLIESNTINISISEKAINVFA</sequence>
<keyword evidence="5" id="KW-0547">Nucleotide-binding</keyword>
<dbReference type="PROSITE" id="PS50146">
    <property type="entry name" value="DAGK"/>
    <property type="match status" value="1"/>
</dbReference>
<dbReference type="Gene3D" id="2.60.200.40">
    <property type="match status" value="1"/>
</dbReference>
<evidence type="ECO:0000256" key="9">
    <source>
        <dbReference type="ARBA" id="ARBA00023098"/>
    </source>
</evidence>
<dbReference type="EMBL" id="JBAWKC010000001">
    <property type="protein sequence ID" value="MFH6768259.1"/>
    <property type="molecule type" value="Genomic_DNA"/>
</dbReference>
<evidence type="ECO:0000256" key="6">
    <source>
        <dbReference type="ARBA" id="ARBA00022777"/>
    </source>
</evidence>
<evidence type="ECO:0000256" key="8">
    <source>
        <dbReference type="ARBA" id="ARBA00022842"/>
    </source>
</evidence>
<evidence type="ECO:0000256" key="3">
    <source>
        <dbReference type="ARBA" id="ARBA00022679"/>
    </source>
</evidence>
<keyword evidence="10" id="KW-0594">Phospholipid biosynthesis</keyword>
<dbReference type="PANTHER" id="PTHR12358">
    <property type="entry name" value="SPHINGOSINE KINASE"/>
    <property type="match status" value="1"/>
</dbReference>
<feature type="domain" description="DAGKc" evidence="12">
    <location>
        <begin position="1"/>
        <end position="129"/>
    </location>
</feature>
<evidence type="ECO:0000256" key="5">
    <source>
        <dbReference type="ARBA" id="ARBA00022741"/>
    </source>
</evidence>
<evidence type="ECO:0000256" key="10">
    <source>
        <dbReference type="ARBA" id="ARBA00023209"/>
    </source>
</evidence>
<dbReference type="SUPFAM" id="SSF111331">
    <property type="entry name" value="NAD kinase/diacylglycerol kinase-like"/>
    <property type="match status" value="1"/>
</dbReference>
<dbReference type="RefSeq" id="WP_395437495.1">
    <property type="nucleotide sequence ID" value="NZ_JBAWKC010000001.1"/>
</dbReference>
<reference evidence="13 14" key="1">
    <citation type="submission" date="2024-02" db="EMBL/GenBank/DDBJ databases">
        <title>A Gaetbulibacter species isolated from tidal flats and genomic insights of their niches.</title>
        <authorList>
            <person name="Ye Y."/>
        </authorList>
    </citation>
    <scope>NUCLEOTIDE SEQUENCE [LARGE SCALE GENOMIC DNA]</scope>
    <source>
        <strain evidence="13 14">KEM-8</strain>
    </source>
</reference>
<dbReference type="InterPro" id="IPR001206">
    <property type="entry name" value="Diacylglycerol_kinase_cat_dom"/>
</dbReference>
<name>A0ABW7MN75_9FLAO</name>
<keyword evidence="14" id="KW-1185">Reference proteome</keyword>
<dbReference type="NCBIfam" id="TIGR00147">
    <property type="entry name" value="YegS/Rv2252/BmrU family lipid kinase"/>
    <property type="match status" value="1"/>
</dbReference>
<dbReference type="InterPro" id="IPR016064">
    <property type="entry name" value="NAD/diacylglycerol_kinase_sf"/>
</dbReference>
<proteinExistence type="predicted"/>
<evidence type="ECO:0000313" key="14">
    <source>
        <dbReference type="Proteomes" id="UP001610104"/>
    </source>
</evidence>
<protein>
    <submittedName>
        <fullName evidence="13">YegS/Rv2252/BmrU family lipid kinase</fullName>
    </submittedName>
</protein>
<keyword evidence="6 13" id="KW-0418">Kinase</keyword>